<name>F7B8K8_CIOIN</name>
<dbReference type="GeneTree" id="ENSGT01050000247337"/>
<reference evidence="9" key="1">
    <citation type="journal article" date="2002" name="Science">
        <title>The draft genome of Ciona intestinalis: insights into chordate and vertebrate origins.</title>
        <authorList>
            <person name="Dehal P."/>
            <person name="Satou Y."/>
            <person name="Campbell R.K."/>
            <person name="Chapman J."/>
            <person name="Degnan B."/>
            <person name="De Tomaso A."/>
            <person name="Davidson B."/>
            <person name="Di Gregorio A."/>
            <person name="Gelpke M."/>
            <person name="Goodstein D.M."/>
            <person name="Harafuji N."/>
            <person name="Hastings K.E."/>
            <person name="Ho I."/>
            <person name="Hotta K."/>
            <person name="Huang W."/>
            <person name="Kawashima T."/>
            <person name="Lemaire P."/>
            <person name="Martinez D."/>
            <person name="Meinertzhagen I.A."/>
            <person name="Necula S."/>
            <person name="Nonaka M."/>
            <person name="Putnam N."/>
            <person name="Rash S."/>
            <person name="Saiga H."/>
            <person name="Satake M."/>
            <person name="Terry A."/>
            <person name="Yamada L."/>
            <person name="Wang H.G."/>
            <person name="Awazu S."/>
            <person name="Azumi K."/>
            <person name="Boore J."/>
            <person name="Branno M."/>
            <person name="Chin-Bow S."/>
            <person name="DeSantis R."/>
            <person name="Doyle S."/>
            <person name="Francino P."/>
            <person name="Keys D.N."/>
            <person name="Haga S."/>
            <person name="Hayashi H."/>
            <person name="Hino K."/>
            <person name="Imai K.S."/>
            <person name="Inaba K."/>
            <person name="Kano S."/>
            <person name="Kobayashi K."/>
            <person name="Kobayashi M."/>
            <person name="Lee B.I."/>
            <person name="Makabe K.W."/>
            <person name="Manohar C."/>
            <person name="Matassi G."/>
            <person name="Medina M."/>
            <person name="Mochizuki Y."/>
            <person name="Mount S."/>
            <person name="Morishita T."/>
            <person name="Miura S."/>
            <person name="Nakayama A."/>
            <person name="Nishizaka S."/>
            <person name="Nomoto H."/>
            <person name="Ohta F."/>
            <person name="Oishi K."/>
            <person name="Rigoutsos I."/>
            <person name="Sano M."/>
            <person name="Sasaki A."/>
            <person name="Sasakura Y."/>
            <person name="Shoguchi E."/>
            <person name="Shin-i T."/>
            <person name="Spagnuolo A."/>
            <person name="Stainier D."/>
            <person name="Suzuki M.M."/>
            <person name="Tassy O."/>
            <person name="Takatori N."/>
            <person name="Tokuoka M."/>
            <person name="Yagi K."/>
            <person name="Yoshizaki F."/>
            <person name="Wada S."/>
            <person name="Zhang C."/>
            <person name="Hyatt P.D."/>
            <person name="Larimer F."/>
            <person name="Detter C."/>
            <person name="Doggett N."/>
            <person name="Glavina T."/>
            <person name="Hawkins T."/>
            <person name="Richardson P."/>
            <person name="Lucas S."/>
            <person name="Kohara Y."/>
            <person name="Levine M."/>
            <person name="Satoh N."/>
            <person name="Rokhsar D.S."/>
        </authorList>
    </citation>
    <scope>NUCLEOTIDE SEQUENCE [LARGE SCALE GENOMIC DNA]</scope>
</reference>
<feature type="compositionally biased region" description="Basic residues" evidence="7">
    <location>
        <begin position="1"/>
        <end position="12"/>
    </location>
</feature>
<keyword evidence="6" id="KW-0539">Nucleus</keyword>
<dbReference type="PANTHER" id="PTHR23067">
    <property type="entry name" value="DOUBLE-STRANDED RNA-BINDING ZINC FINGER PROTEIN"/>
    <property type="match status" value="1"/>
</dbReference>
<keyword evidence="9" id="KW-1185">Reference proteome</keyword>
<dbReference type="InterPro" id="IPR036236">
    <property type="entry name" value="Znf_C2H2_sf"/>
</dbReference>
<dbReference type="InterPro" id="IPR051845">
    <property type="entry name" value="Znf385"/>
</dbReference>
<dbReference type="EMBL" id="EAAA01001372">
    <property type="status" value="NOT_ANNOTATED_CDS"/>
    <property type="molecule type" value="Genomic_DNA"/>
</dbReference>
<evidence type="ECO:0008006" key="10">
    <source>
        <dbReference type="Google" id="ProtNLM"/>
    </source>
</evidence>
<evidence type="ECO:0000313" key="8">
    <source>
        <dbReference type="Ensembl" id="ENSCINP00000015238.3"/>
    </source>
</evidence>
<dbReference type="Proteomes" id="UP000008144">
    <property type="component" value="Chromosome 2"/>
</dbReference>
<dbReference type="SUPFAM" id="SSF57667">
    <property type="entry name" value="beta-beta-alpha zinc fingers"/>
    <property type="match status" value="1"/>
</dbReference>
<evidence type="ECO:0000256" key="6">
    <source>
        <dbReference type="ARBA" id="ARBA00023242"/>
    </source>
</evidence>
<dbReference type="GO" id="GO:0005634">
    <property type="term" value="C:nucleus"/>
    <property type="evidence" value="ECO:0007669"/>
    <property type="project" value="UniProtKB-SubCell"/>
</dbReference>
<keyword evidence="4" id="KW-0863">Zinc-finger</keyword>
<keyword evidence="3" id="KW-0677">Repeat</keyword>
<dbReference type="PANTHER" id="PTHR23067:SF14">
    <property type="entry name" value="C2H2-TYPE DOMAIN-CONTAINING PROTEIN"/>
    <property type="match status" value="1"/>
</dbReference>
<proteinExistence type="predicted"/>
<sequence length="186" mass="20998">MKQHVKSLRHKSVAQGIPIPPKPIKDEKVKVKSDQYRCTVCKVCLNSYIQMTQHLSSLRHKNMLEGKPQKPRWCPYERNPPSALTSMSVPFPKSYLSPYFIRSNTIGGQQVSSMATSLLDMQGSAESLLLPQHYMNALTGSSYMKDTPIVLSENRYVEAREVAYIACQPSFPSLPLQPLPQILDFS</sequence>
<reference evidence="8" key="3">
    <citation type="submission" date="2025-08" db="UniProtKB">
        <authorList>
            <consortium name="Ensembl"/>
        </authorList>
    </citation>
    <scope>IDENTIFICATION</scope>
</reference>
<evidence type="ECO:0000256" key="2">
    <source>
        <dbReference type="ARBA" id="ARBA00022723"/>
    </source>
</evidence>
<dbReference type="GO" id="GO:0008270">
    <property type="term" value="F:zinc ion binding"/>
    <property type="evidence" value="ECO:0007669"/>
    <property type="project" value="UniProtKB-KW"/>
</dbReference>
<keyword evidence="5" id="KW-0862">Zinc</keyword>
<keyword evidence="2" id="KW-0479">Metal-binding</keyword>
<evidence type="ECO:0000256" key="4">
    <source>
        <dbReference type="ARBA" id="ARBA00022771"/>
    </source>
</evidence>
<accession>F7B8K8</accession>
<protein>
    <recommendedName>
        <fullName evidence="10">C2H2-type domain-containing protein</fullName>
    </recommendedName>
</protein>
<dbReference type="AlphaFoldDB" id="F7B8K8"/>
<reference evidence="8" key="2">
    <citation type="journal article" date="2008" name="Genome Biol.">
        <title>Improved genome assembly and evidence-based global gene model set for the chordate Ciona intestinalis: new insight into intron and operon populations.</title>
        <authorList>
            <person name="Satou Y."/>
            <person name="Mineta K."/>
            <person name="Ogasawara M."/>
            <person name="Sasakura Y."/>
            <person name="Shoguchi E."/>
            <person name="Ueno K."/>
            <person name="Yamada L."/>
            <person name="Matsumoto J."/>
            <person name="Wasserscheid J."/>
            <person name="Dewar K."/>
            <person name="Wiley G.B."/>
            <person name="Macmil S.L."/>
            <person name="Roe B.A."/>
            <person name="Zeller R.W."/>
            <person name="Hastings K.E."/>
            <person name="Lemaire P."/>
            <person name="Lindquist E."/>
            <person name="Endo T."/>
            <person name="Hotta K."/>
            <person name="Inaba K."/>
        </authorList>
    </citation>
    <scope>NUCLEOTIDE SEQUENCE [LARGE SCALE GENOMIC DNA]</scope>
    <source>
        <strain evidence="8">wild type</strain>
    </source>
</reference>
<evidence type="ECO:0000256" key="3">
    <source>
        <dbReference type="ARBA" id="ARBA00022737"/>
    </source>
</evidence>
<organism evidence="8 9">
    <name type="scientific">Ciona intestinalis</name>
    <name type="common">Transparent sea squirt</name>
    <name type="synonym">Ascidia intestinalis</name>
    <dbReference type="NCBI Taxonomy" id="7719"/>
    <lineage>
        <taxon>Eukaryota</taxon>
        <taxon>Metazoa</taxon>
        <taxon>Chordata</taxon>
        <taxon>Tunicata</taxon>
        <taxon>Ascidiacea</taxon>
        <taxon>Phlebobranchia</taxon>
        <taxon>Cionidae</taxon>
        <taxon>Ciona</taxon>
    </lineage>
</organism>
<reference evidence="8" key="4">
    <citation type="submission" date="2025-09" db="UniProtKB">
        <authorList>
            <consortium name="Ensembl"/>
        </authorList>
    </citation>
    <scope>IDENTIFICATION</scope>
</reference>
<dbReference type="HOGENOM" id="CLU_1453916_0_0_1"/>
<dbReference type="Ensembl" id="ENSCINT00000015238.3">
    <property type="protein sequence ID" value="ENSCINP00000015238.3"/>
    <property type="gene ID" value="ENSCING00000007420.3"/>
</dbReference>
<feature type="region of interest" description="Disordered" evidence="7">
    <location>
        <begin position="1"/>
        <end position="21"/>
    </location>
</feature>
<evidence type="ECO:0000313" key="9">
    <source>
        <dbReference type="Proteomes" id="UP000008144"/>
    </source>
</evidence>
<evidence type="ECO:0000256" key="1">
    <source>
        <dbReference type="ARBA" id="ARBA00004123"/>
    </source>
</evidence>
<dbReference type="InParanoid" id="F7B8K8"/>
<comment type="subcellular location">
    <subcellularLocation>
        <location evidence="1">Nucleus</location>
    </subcellularLocation>
</comment>
<evidence type="ECO:0000256" key="7">
    <source>
        <dbReference type="SAM" id="MobiDB-lite"/>
    </source>
</evidence>
<dbReference type="Gene3D" id="3.30.160.60">
    <property type="entry name" value="Classic Zinc Finger"/>
    <property type="match status" value="1"/>
</dbReference>
<evidence type="ECO:0000256" key="5">
    <source>
        <dbReference type="ARBA" id="ARBA00022833"/>
    </source>
</evidence>
<dbReference type="STRING" id="7719.ENSCINP00000015238"/>